<comment type="caution">
    <text evidence="2">The sequence shown here is derived from an EMBL/GenBank/DDBJ whole genome shotgun (WGS) entry which is preliminary data.</text>
</comment>
<proteinExistence type="predicted"/>
<feature type="region of interest" description="Disordered" evidence="1">
    <location>
        <begin position="87"/>
        <end position="130"/>
    </location>
</feature>
<evidence type="ECO:0000313" key="3">
    <source>
        <dbReference type="Proteomes" id="UP001212997"/>
    </source>
</evidence>
<feature type="compositionally biased region" description="Basic and acidic residues" evidence="1">
    <location>
        <begin position="118"/>
        <end position="130"/>
    </location>
</feature>
<name>A0AAD5YGK8_9APHY</name>
<dbReference type="EMBL" id="JANAWD010000199">
    <property type="protein sequence ID" value="KAJ3484168.1"/>
    <property type="molecule type" value="Genomic_DNA"/>
</dbReference>
<dbReference type="Proteomes" id="UP001212997">
    <property type="component" value="Unassembled WGS sequence"/>
</dbReference>
<reference evidence="2" key="1">
    <citation type="submission" date="2022-07" db="EMBL/GenBank/DDBJ databases">
        <title>Genome Sequence of Physisporinus lineatus.</title>
        <authorList>
            <person name="Buettner E."/>
        </authorList>
    </citation>
    <scope>NUCLEOTIDE SEQUENCE</scope>
    <source>
        <strain evidence="2">VT162</strain>
    </source>
</reference>
<evidence type="ECO:0000256" key="1">
    <source>
        <dbReference type="SAM" id="MobiDB-lite"/>
    </source>
</evidence>
<sequence>MSHETLHAGVWTFLQIYRTLLQQQGKVPLNEQEFMEDGLSKWASLDPNLQNQFSTNAEACYQDYRQRCGLAPNVVFHEFAQPSQDVVLKKTRKRKAKKNDENRQRLPEFPALSPAQARVKDPDAPISRRQDISIQPSTRMAPLAQPYALGASGGHDAETGNPRKQGVICNNQSDNVDYSDNIHGNANKVVQYDLGFGSNYKPASSSSLALQASRGPTAYTMMPHTLPSPPLRGNLIGRSSAPSIGMNSVYQGLNLMDHSSLSQALPSFPPPTHCLIAPIPVTSHAPTEDVTPIHWSTTVTTRSGSPENIRVDVSSWYVLFGPLTTLFQG</sequence>
<evidence type="ECO:0000313" key="2">
    <source>
        <dbReference type="EMBL" id="KAJ3484168.1"/>
    </source>
</evidence>
<organism evidence="2 3">
    <name type="scientific">Meripilus lineatus</name>
    <dbReference type="NCBI Taxonomy" id="2056292"/>
    <lineage>
        <taxon>Eukaryota</taxon>
        <taxon>Fungi</taxon>
        <taxon>Dikarya</taxon>
        <taxon>Basidiomycota</taxon>
        <taxon>Agaricomycotina</taxon>
        <taxon>Agaricomycetes</taxon>
        <taxon>Polyporales</taxon>
        <taxon>Meripilaceae</taxon>
        <taxon>Meripilus</taxon>
    </lineage>
</organism>
<gene>
    <name evidence="2" type="ORF">NLI96_g5812</name>
</gene>
<accession>A0AAD5YGK8</accession>
<keyword evidence="3" id="KW-1185">Reference proteome</keyword>
<dbReference type="AlphaFoldDB" id="A0AAD5YGK8"/>
<protein>
    <submittedName>
        <fullName evidence="2">Uncharacterized protein</fullName>
    </submittedName>
</protein>
<feature type="region of interest" description="Disordered" evidence="1">
    <location>
        <begin position="147"/>
        <end position="172"/>
    </location>
</feature>